<dbReference type="PANTHER" id="PTHR42978:SF6">
    <property type="entry name" value="QUORUM-QUENCHING LACTONASE YTNP-RELATED"/>
    <property type="match status" value="1"/>
</dbReference>
<evidence type="ECO:0000256" key="2">
    <source>
        <dbReference type="ARBA" id="ARBA00022723"/>
    </source>
</evidence>
<dbReference type="Pfam" id="PF00753">
    <property type="entry name" value="Lactamase_B"/>
    <property type="match status" value="1"/>
</dbReference>
<evidence type="ECO:0000256" key="1">
    <source>
        <dbReference type="ARBA" id="ARBA00007749"/>
    </source>
</evidence>
<dbReference type="Proteomes" id="UP000295678">
    <property type="component" value="Unassembled WGS sequence"/>
</dbReference>
<dbReference type="CDD" id="cd16277">
    <property type="entry name" value="metallo-hydrolase-like_MBL-fold"/>
    <property type="match status" value="1"/>
</dbReference>
<keyword evidence="4" id="KW-0862">Zinc</keyword>
<sequence length="298" mass="33043">MGAWRIGDVVVERVEEFSSPGFPPSMQFPAYDPSIFEEFPELKGIDRIDPATGNTFASIHTWLVRAGGEVILVDTASGNHKVRTDPKYARFHMLATDYLGRLAEKGVRPDDVTLVVNTHMHVDHSGWNTRLEDGRWVPTFPRARYVFGAEEYRNWQPGGPTATAQPEGIPVVEDSVVPVVEAGLVDWIGDGDELRPGITFHAAPGHTSGQLIMRVESGGEVGVFTADTMHRAMQVFKPDLNCFLCEDNTLAPVTRRRILDACAEAEALIFPAHFDRPHAGRVKRREDGGYRFEPVPPS</sequence>
<organism evidence="6 7">
    <name type="scientific">Tepidamorphus gemmatus</name>
    <dbReference type="NCBI Taxonomy" id="747076"/>
    <lineage>
        <taxon>Bacteria</taxon>
        <taxon>Pseudomonadati</taxon>
        <taxon>Pseudomonadota</taxon>
        <taxon>Alphaproteobacteria</taxon>
        <taxon>Hyphomicrobiales</taxon>
        <taxon>Tepidamorphaceae</taxon>
        <taxon>Tepidamorphus</taxon>
    </lineage>
</organism>
<evidence type="ECO:0000313" key="6">
    <source>
        <dbReference type="EMBL" id="TCT11554.1"/>
    </source>
</evidence>
<keyword evidence="3 6" id="KW-0378">Hydrolase</keyword>
<dbReference type="InterPro" id="IPR036866">
    <property type="entry name" value="RibonucZ/Hydroxyglut_hydro"/>
</dbReference>
<dbReference type="InterPro" id="IPR051013">
    <property type="entry name" value="MBL_superfamily_lactonases"/>
</dbReference>
<dbReference type="RefSeq" id="WP_207903737.1">
    <property type="nucleotide sequence ID" value="NZ_SMAK01000004.1"/>
</dbReference>
<evidence type="ECO:0000256" key="3">
    <source>
        <dbReference type="ARBA" id="ARBA00022801"/>
    </source>
</evidence>
<name>A0A4R3MCV7_9HYPH</name>
<dbReference type="InterPro" id="IPR001279">
    <property type="entry name" value="Metallo-B-lactamas"/>
</dbReference>
<feature type="domain" description="Metallo-beta-lactamase" evidence="5">
    <location>
        <begin position="58"/>
        <end position="273"/>
    </location>
</feature>
<reference evidence="6 7" key="1">
    <citation type="submission" date="2019-03" db="EMBL/GenBank/DDBJ databases">
        <title>Genomic Encyclopedia of Type Strains, Phase IV (KMG-IV): sequencing the most valuable type-strain genomes for metagenomic binning, comparative biology and taxonomic classification.</title>
        <authorList>
            <person name="Goeker M."/>
        </authorList>
    </citation>
    <scope>NUCLEOTIDE SEQUENCE [LARGE SCALE GENOMIC DNA]</scope>
    <source>
        <strain evidence="6 7">DSM 19345</strain>
    </source>
</reference>
<dbReference type="GO" id="GO:0046872">
    <property type="term" value="F:metal ion binding"/>
    <property type="evidence" value="ECO:0007669"/>
    <property type="project" value="UniProtKB-KW"/>
</dbReference>
<evidence type="ECO:0000256" key="4">
    <source>
        <dbReference type="ARBA" id="ARBA00022833"/>
    </source>
</evidence>
<dbReference type="PANTHER" id="PTHR42978">
    <property type="entry name" value="QUORUM-QUENCHING LACTONASE YTNP-RELATED-RELATED"/>
    <property type="match status" value="1"/>
</dbReference>
<proteinExistence type="inferred from homology"/>
<evidence type="ECO:0000313" key="7">
    <source>
        <dbReference type="Proteomes" id="UP000295678"/>
    </source>
</evidence>
<dbReference type="Gene3D" id="3.60.15.10">
    <property type="entry name" value="Ribonuclease Z/Hydroxyacylglutathione hydrolase-like"/>
    <property type="match status" value="1"/>
</dbReference>
<keyword evidence="7" id="KW-1185">Reference proteome</keyword>
<evidence type="ECO:0000259" key="5">
    <source>
        <dbReference type="SMART" id="SM00849"/>
    </source>
</evidence>
<gene>
    <name evidence="6" type="ORF">EDC22_104317</name>
</gene>
<protein>
    <submittedName>
        <fullName evidence="6">Glyoxylase-like metal-dependent hydrolase (Beta-lactamase superfamily II)</fullName>
    </submittedName>
</protein>
<accession>A0A4R3MCV7</accession>
<comment type="caution">
    <text evidence="6">The sequence shown here is derived from an EMBL/GenBank/DDBJ whole genome shotgun (WGS) entry which is preliminary data.</text>
</comment>
<comment type="similarity">
    <text evidence="1">Belongs to the metallo-beta-lactamase superfamily.</text>
</comment>
<dbReference type="AlphaFoldDB" id="A0A4R3MCV7"/>
<dbReference type="SUPFAM" id="SSF56281">
    <property type="entry name" value="Metallo-hydrolase/oxidoreductase"/>
    <property type="match status" value="1"/>
</dbReference>
<dbReference type="EMBL" id="SMAK01000004">
    <property type="protein sequence ID" value="TCT11554.1"/>
    <property type="molecule type" value="Genomic_DNA"/>
</dbReference>
<dbReference type="GO" id="GO:0016787">
    <property type="term" value="F:hydrolase activity"/>
    <property type="evidence" value="ECO:0007669"/>
    <property type="project" value="UniProtKB-KW"/>
</dbReference>
<keyword evidence="2" id="KW-0479">Metal-binding</keyword>
<dbReference type="SMART" id="SM00849">
    <property type="entry name" value="Lactamase_B"/>
    <property type="match status" value="1"/>
</dbReference>